<sequence>MNPVAYGRAAALPHADPDRREPAAEEAGRRRFLLALEGYLRLKETTLRHGPSALDDFHAAAANLVAAKATAWERLVEGGAVVQAEATKRHLESLRESESIFLSAAETTIGSRASSRKYGMCGRIETWNVSEAEPDRGESSR</sequence>
<dbReference type="RefSeq" id="WP_323278882.1">
    <property type="nucleotide sequence ID" value="NZ_JAYGGQ010000006.1"/>
</dbReference>
<accession>A0ABU5T5S2</accession>
<organism evidence="2 3">
    <name type="scientific">Sinomonas terricola</name>
    <dbReference type="NCBI Taxonomy" id="3110330"/>
    <lineage>
        <taxon>Bacteria</taxon>
        <taxon>Bacillati</taxon>
        <taxon>Actinomycetota</taxon>
        <taxon>Actinomycetes</taxon>
        <taxon>Micrococcales</taxon>
        <taxon>Micrococcaceae</taxon>
        <taxon>Sinomonas</taxon>
    </lineage>
</organism>
<reference evidence="2 3" key="1">
    <citation type="submission" date="2023-12" db="EMBL/GenBank/DDBJ databases">
        <title>Sinomonas terricola sp. nov, isolated from litchi orchard soil in Guangdong, PR China.</title>
        <authorList>
            <person name="Jiaxin W."/>
            <person name="Yang Z."/>
            <person name="Honghui Z."/>
        </authorList>
    </citation>
    <scope>NUCLEOTIDE SEQUENCE [LARGE SCALE GENOMIC DNA]</scope>
    <source>
        <strain evidence="2 3">JGH33</strain>
    </source>
</reference>
<feature type="compositionally biased region" description="Basic and acidic residues" evidence="1">
    <location>
        <begin position="15"/>
        <end position="26"/>
    </location>
</feature>
<dbReference type="EMBL" id="JAYGGQ010000006">
    <property type="protein sequence ID" value="MEA5455026.1"/>
    <property type="molecule type" value="Genomic_DNA"/>
</dbReference>
<proteinExistence type="predicted"/>
<gene>
    <name evidence="2" type="ORF">SPF06_09880</name>
</gene>
<comment type="caution">
    <text evidence="2">The sequence shown here is derived from an EMBL/GenBank/DDBJ whole genome shotgun (WGS) entry which is preliminary data.</text>
</comment>
<name>A0ABU5T5S2_9MICC</name>
<protein>
    <submittedName>
        <fullName evidence="2">Uncharacterized protein</fullName>
    </submittedName>
</protein>
<feature type="region of interest" description="Disordered" evidence="1">
    <location>
        <begin position="1"/>
        <end position="26"/>
    </location>
</feature>
<evidence type="ECO:0000313" key="3">
    <source>
        <dbReference type="Proteomes" id="UP001304769"/>
    </source>
</evidence>
<evidence type="ECO:0000313" key="2">
    <source>
        <dbReference type="EMBL" id="MEA5455026.1"/>
    </source>
</evidence>
<evidence type="ECO:0000256" key="1">
    <source>
        <dbReference type="SAM" id="MobiDB-lite"/>
    </source>
</evidence>
<keyword evidence="3" id="KW-1185">Reference proteome</keyword>
<dbReference type="Proteomes" id="UP001304769">
    <property type="component" value="Unassembled WGS sequence"/>
</dbReference>